<dbReference type="GO" id="GO:0004435">
    <property type="term" value="F:phosphatidylinositol-4,5-bisphosphate phospholipase C activity"/>
    <property type="evidence" value="ECO:0007669"/>
    <property type="project" value="InterPro"/>
</dbReference>
<feature type="compositionally biased region" description="Pro residues" evidence="1">
    <location>
        <begin position="80"/>
        <end position="89"/>
    </location>
</feature>
<feature type="region of interest" description="Disordered" evidence="1">
    <location>
        <begin position="204"/>
        <end position="231"/>
    </location>
</feature>
<dbReference type="GO" id="GO:0035556">
    <property type="term" value="P:intracellular signal transduction"/>
    <property type="evidence" value="ECO:0007669"/>
    <property type="project" value="InterPro"/>
</dbReference>
<gene>
    <name evidence="3" type="ORF">STCU_10600</name>
</gene>
<evidence type="ECO:0000256" key="1">
    <source>
        <dbReference type="SAM" id="MobiDB-lite"/>
    </source>
</evidence>
<sequence>MLAETLDDGVAKGSLSFLSTESRPAPRSPPPPPQQEGEGRETSHPQPSCPRTPSEDAPFLRHAPPPPPHAEGDNDRDRSPPPLTSPAAPPAAARDRPFQRHAVVEAKWGGQWCPAVLQESIPEEEAEADAGPSEHQSDAKRKTKAAVAKKGKKGKKASVANRYVPIRWCQDSGDVLYVRHREVRVPQLRATLDLIRARQRSDAVEAKDTAATLDAEGPSRPLPGSAPEASAAPAAEARTCVVEAARLVVFVAPSAWPHVGGARGRATEEEAEEERICSRGHPAVPAAPHAGDPVVRARQEKRAALQTLAAMGATVLCPTDAASLAVGLRRLLACTTRAVLFLCAPAVLQQPHDDGGATAVEAMLAAALGVPLVSAAWLAAPALLAPSAGERAVVQLPAWGSPHLGLPPGEPPAAADPRAAAVLYEPLPAADRFLARKHVLFCSSLPPAASLSTEEEARGDNETDRAQRRQAVETVAGELLLWAAGAQVHHWPLQGGGAAPATCDYLFSMPGARLCGVLRAPPCWRCPSSSGRGCRRRSPRTATPASGGRPRRRRRWCRPSCARRRRPAPAPSTRAMCHRSS</sequence>
<feature type="region of interest" description="Disordered" evidence="1">
    <location>
        <begin position="528"/>
        <end position="581"/>
    </location>
</feature>
<dbReference type="PROSITE" id="PS50008">
    <property type="entry name" value="PIPLC_Y_DOMAIN"/>
    <property type="match status" value="1"/>
</dbReference>
<evidence type="ECO:0000259" key="2">
    <source>
        <dbReference type="PROSITE" id="PS50008"/>
    </source>
</evidence>
<feature type="compositionally biased region" description="Basic and acidic residues" evidence="1">
    <location>
        <begin position="93"/>
        <end position="102"/>
    </location>
</feature>
<reference evidence="3 4" key="1">
    <citation type="journal article" date="2013" name="PLoS ONE">
        <title>Predicting the Proteins of Angomonas deanei, Strigomonas culicis and Their Respective Endosymbionts Reveals New Aspects of the Trypanosomatidae Family.</title>
        <authorList>
            <person name="Motta M.C."/>
            <person name="Martins A.C."/>
            <person name="de Souza S.S."/>
            <person name="Catta-Preta C.M."/>
            <person name="Silva R."/>
            <person name="Klein C.C."/>
            <person name="de Almeida L.G."/>
            <person name="de Lima Cunha O."/>
            <person name="Ciapina L.P."/>
            <person name="Brocchi M."/>
            <person name="Colabardini A.C."/>
            <person name="de Araujo Lima B."/>
            <person name="Machado C.R."/>
            <person name="de Almeida Soares C.M."/>
            <person name="Probst C.M."/>
            <person name="de Menezes C.B."/>
            <person name="Thompson C.E."/>
            <person name="Bartholomeu D.C."/>
            <person name="Gradia D.F."/>
            <person name="Pavoni D.P."/>
            <person name="Grisard E.C."/>
            <person name="Fantinatti-Garboggini F."/>
            <person name="Marchini F.K."/>
            <person name="Rodrigues-Luiz G.F."/>
            <person name="Wagner G."/>
            <person name="Goldman G.H."/>
            <person name="Fietto J.L."/>
            <person name="Elias M.C."/>
            <person name="Goldman M.H."/>
            <person name="Sagot M.F."/>
            <person name="Pereira M."/>
            <person name="Stoco P.H."/>
            <person name="de Mendonca-Neto R.P."/>
            <person name="Teixeira S.M."/>
            <person name="Maciel T.E."/>
            <person name="de Oliveira Mendes T.A."/>
            <person name="Urmenyi T.P."/>
            <person name="de Souza W."/>
            <person name="Schenkman S."/>
            <person name="de Vasconcelos A.T."/>
        </authorList>
    </citation>
    <scope>NUCLEOTIDE SEQUENCE [LARGE SCALE GENOMIC DNA]</scope>
</reference>
<feature type="region of interest" description="Disordered" evidence="1">
    <location>
        <begin position="123"/>
        <end position="154"/>
    </location>
</feature>
<protein>
    <recommendedName>
        <fullName evidence="2">PI-PLC Y-box domain-containing protein</fullName>
    </recommendedName>
</protein>
<keyword evidence="4" id="KW-1185">Reference proteome</keyword>
<feature type="compositionally biased region" description="Basic and acidic residues" evidence="1">
    <location>
        <begin position="70"/>
        <end position="79"/>
    </location>
</feature>
<dbReference type="GO" id="GO:0006629">
    <property type="term" value="P:lipid metabolic process"/>
    <property type="evidence" value="ECO:0007669"/>
    <property type="project" value="InterPro"/>
</dbReference>
<dbReference type="Proteomes" id="UP000015354">
    <property type="component" value="Unassembled WGS sequence"/>
</dbReference>
<feature type="region of interest" description="Disordered" evidence="1">
    <location>
        <begin position="1"/>
        <end position="102"/>
    </location>
</feature>
<evidence type="ECO:0000313" key="4">
    <source>
        <dbReference type="Proteomes" id="UP000015354"/>
    </source>
</evidence>
<proteinExistence type="predicted"/>
<dbReference type="AlphaFoldDB" id="S9THB5"/>
<comment type="caution">
    <text evidence="3">The sequence shown here is derived from an EMBL/GenBank/DDBJ whole genome shotgun (WGS) entry which is preliminary data.</text>
</comment>
<name>S9THB5_9TRYP</name>
<dbReference type="InterPro" id="IPR001711">
    <property type="entry name" value="PLipase_C_Pinositol-sp_Y"/>
</dbReference>
<feature type="compositionally biased region" description="Basic residues" evidence="1">
    <location>
        <begin position="141"/>
        <end position="154"/>
    </location>
</feature>
<evidence type="ECO:0000313" key="3">
    <source>
        <dbReference type="EMBL" id="EPY17457.1"/>
    </source>
</evidence>
<feature type="compositionally biased region" description="Basic residues" evidence="1">
    <location>
        <begin position="549"/>
        <end position="567"/>
    </location>
</feature>
<organism evidence="3 4">
    <name type="scientific">Strigomonas culicis</name>
    <dbReference type="NCBI Taxonomy" id="28005"/>
    <lineage>
        <taxon>Eukaryota</taxon>
        <taxon>Discoba</taxon>
        <taxon>Euglenozoa</taxon>
        <taxon>Kinetoplastea</taxon>
        <taxon>Metakinetoplastina</taxon>
        <taxon>Trypanosomatida</taxon>
        <taxon>Trypanosomatidae</taxon>
        <taxon>Strigomonadinae</taxon>
        <taxon>Strigomonas</taxon>
    </lineage>
</organism>
<accession>S9THB5</accession>
<feature type="domain" description="PI-PLC Y-box" evidence="2">
    <location>
        <begin position="481"/>
        <end position="525"/>
    </location>
</feature>
<dbReference type="EMBL" id="ATMH01010471">
    <property type="protein sequence ID" value="EPY17457.1"/>
    <property type="molecule type" value="Genomic_DNA"/>
</dbReference>